<organism evidence="3 4">
    <name type="scientific">Mycobacterium saskatchewanense</name>
    <dbReference type="NCBI Taxonomy" id="220927"/>
    <lineage>
        <taxon>Bacteria</taxon>
        <taxon>Bacillati</taxon>
        <taxon>Actinomycetota</taxon>
        <taxon>Actinomycetes</taxon>
        <taxon>Mycobacteriales</taxon>
        <taxon>Mycobacteriaceae</taxon>
        <taxon>Mycobacterium</taxon>
        <taxon>Mycobacterium simiae complex</taxon>
    </lineage>
</organism>
<dbReference type="PANTHER" id="PTHR48081">
    <property type="entry name" value="AB HYDROLASE SUPERFAMILY PROTEIN C4A8.06C"/>
    <property type="match status" value="1"/>
</dbReference>
<protein>
    <submittedName>
        <fullName evidence="3">Carboxylesterase</fullName>
    </submittedName>
</protein>
<accession>A0AAJ3TW33</accession>
<gene>
    <name evidence="3" type="ORF">AWC23_16760</name>
</gene>
<dbReference type="RefSeq" id="WP_085256572.1">
    <property type="nucleotide sequence ID" value="NZ_AP022573.1"/>
</dbReference>
<dbReference type="AlphaFoldDB" id="A0AAJ3TW33"/>
<dbReference type="PANTHER" id="PTHR48081:SF8">
    <property type="entry name" value="ALPHA_BETA HYDROLASE FOLD-3 DOMAIN-CONTAINING PROTEIN-RELATED"/>
    <property type="match status" value="1"/>
</dbReference>
<dbReference type="GO" id="GO:0016787">
    <property type="term" value="F:hydrolase activity"/>
    <property type="evidence" value="ECO:0007669"/>
    <property type="project" value="UniProtKB-KW"/>
</dbReference>
<name>A0AAJ3TW33_9MYCO</name>
<dbReference type="Pfam" id="PF07859">
    <property type="entry name" value="Abhydrolase_3"/>
    <property type="match status" value="1"/>
</dbReference>
<feature type="domain" description="Alpha/beta hydrolase fold-3" evidence="2">
    <location>
        <begin position="40"/>
        <end position="246"/>
    </location>
</feature>
<dbReference type="Proteomes" id="UP000193387">
    <property type="component" value="Unassembled WGS sequence"/>
</dbReference>
<dbReference type="SUPFAM" id="SSF53474">
    <property type="entry name" value="alpha/beta-Hydrolases"/>
    <property type="match status" value="1"/>
</dbReference>
<dbReference type="InterPro" id="IPR013094">
    <property type="entry name" value="AB_hydrolase_3"/>
</dbReference>
<dbReference type="EMBL" id="LQPR01000039">
    <property type="protein sequence ID" value="ORW70574.1"/>
    <property type="molecule type" value="Genomic_DNA"/>
</dbReference>
<comment type="caution">
    <text evidence="3">The sequence shown here is derived from an EMBL/GenBank/DDBJ whole genome shotgun (WGS) entry which is preliminary data.</text>
</comment>
<keyword evidence="1" id="KW-0378">Hydrolase</keyword>
<evidence type="ECO:0000313" key="4">
    <source>
        <dbReference type="Proteomes" id="UP000193387"/>
    </source>
</evidence>
<evidence type="ECO:0000259" key="2">
    <source>
        <dbReference type="Pfam" id="PF07859"/>
    </source>
</evidence>
<dbReference type="InterPro" id="IPR029058">
    <property type="entry name" value="AB_hydrolase_fold"/>
</dbReference>
<reference evidence="3 4" key="1">
    <citation type="submission" date="2016-01" db="EMBL/GenBank/DDBJ databases">
        <title>The new phylogeny of the genus Mycobacterium.</title>
        <authorList>
            <person name="Tarcisio F."/>
            <person name="Conor M."/>
            <person name="Antonella G."/>
            <person name="Elisabetta G."/>
            <person name="Giulia F.S."/>
            <person name="Sara T."/>
            <person name="Anna F."/>
            <person name="Clotilde B."/>
            <person name="Roberto B."/>
            <person name="Veronica D.S."/>
            <person name="Fabio R."/>
            <person name="Monica P."/>
            <person name="Olivier J."/>
            <person name="Enrico T."/>
            <person name="Nicola S."/>
        </authorList>
    </citation>
    <scope>NUCLEOTIDE SEQUENCE [LARGE SCALE GENOMIC DNA]</scope>
    <source>
        <strain evidence="3 4">DSM 44616</strain>
    </source>
</reference>
<evidence type="ECO:0000313" key="3">
    <source>
        <dbReference type="EMBL" id="ORW70574.1"/>
    </source>
</evidence>
<dbReference type="InterPro" id="IPR050300">
    <property type="entry name" value="GDXG_lipolytic_enzyme"/>
</dbReference>
<evidence type="ECO:0000256" key="1">
    <source>
        <dbReference type="ARBA" id="ARBA00022801"/>
    </source>
</evidence>
<proteinExistence type="predicted"/>
<keyword evidence="4" id="KW-1185">Reference proteome</keyword>
<sequence>MRFPAIGGRTSTTTVPTRHGAVTATIYHPTGSAPSPPVYVNVHGGGFVIGHPEQDDPWCRYLAANAGVAVVNPDYALAPGRRFPTAVQQIYDVVRWAASRDREWDGTRLCVGGQSAGGNLSAAAARLALENDGPAIALQVLHYAPLDLVTPTRDKPSTAGAHAVMKPWMGEVFDTAYIPDPVQRRDRLASPAWGPNADNIAGIAPALVVTAEKDRLRDEARRYAEKLDAVGALAEYHEVRGVDHGYNIMSDAVEVTRQTYAHIAQHVVRATARPR</sequence>
<dbReference type="Gene3D" id="3.40.50.1820">
    <property type="entry name" value="alpha/beta hydrolase"/>
    <property type="match status" value="1"/>
</dbReference>